<comment type="caution">
    <text evidence="1">The sequence shown here is derived from an EMBL/GenBank/DDBJ whole genome shotgun (WGS) entry which is preliminary data.</text>
</comment>
<proteinExistence type="predicted"/>
<name>A0A562I339_MICOL</name>
<dbReference type="AlphaFoldDB" id="A0A562I339"/>
<reference evidence="1 2" key="1">
    <citation type="submission" date="2019-07" db="EMBL/GenBank/DDBJ databases">
        <title>R&amp;d 2014.</title>
        <authorList>
            <person name="Klenk H.-P."/>
        </authorList>
    </citation>
    <scope>NUCLEOTIDE SEQUENCE [LARGE SCALE GENOMIC DNA]</scope>
    <source>
        <strain evidence="1 2">DSM 43868</strain>
    </source>
</reference>
<evidence type="ECO:0000313" key="1">
    <source>
        <dbReference type="EMBL" id="TWH65104.1"/>
    </source>
</evidence>
<dbReference type="RefSeq" id="WP_145772511.1">
    <property type="nucleotide sequence ID" value="NZ_BAAATQ010000177.1"/>
</dbReference>
<evidence type="ECO:0000313" key="2">
    <source>
        <dbReference type="Proteomes" id="UP000319825"/>
    </source>
</evidence>
<sequence>MSGVRETYESLNLEPKPIRPHILAAATVVFGEDYYSGRRETINLSGFVQLNKWPMPGFEHRVDEKGYAEFETELISAPEVGIKGFSYELDDRIQVLSNPFLPNSGHVRQIVPGKNFPAEFYIRRFGILESSTLRLAHRNVIDIYGVVDSVPPFKKPLTGPYLGKPRGDGPFDVMQAPNVVRGTTLPEAWYPANDENQPVGITPNLFFAPSAGPCMSMLVDPSMIMQTSMEGQIEVEVNGRTVRIDLAGDYRNAAGAEVLLFGPEKHDEGAGVLAQLARVAMVGHSPELGGRVMLRASWPRVSGGTLGDGNEDSLSRVKFPSELHIDAEFELVTPSQTLYAANAVHINGKLRDMEATGTELRLEAGDTALVTTDEQPRARLTGVNLVMRDAVVGETAAVNV</sequence>
<keyword evidence="2" id="KW-1185">Reference proteome</keyword>
<accession>A0A562I339</accession>
<dbReference type="Proteomes" id="UP000319825">
    <property type="component" value="Unassembled WGS sequence"/>
</dbReference>
<dbReference type="InterPro" id="IPR046046">
    <property type="entry name" value="DUF6004"/>
</dbReference>
<gene>
    <name evidence="1" type="ORF">JD77_00039</name>
</gene>
<organism evidence="1 2">
    <name type="scientific">Micromonospora olivasterospora</name>
    <dbReference type="NCBI Taxonomy" id="1880"/>
    <lineage>
        <taxon>Bacteria</taxon>
        <taxon>Bacillati</taxon>
        <taxon>Actinomycetota</taxon>
        <taxon>Actinomycetes</taxon>
        <taxon>Micromonosporales</taxon>
        <taxon>Micromonosporaceae</taxon>
        <taxon>Micromonospora</taxon>
    </lineage>
</organism>
<dbReference type="OrthoDB" id="3446213at2"/>
<dbReference type="EMBL" id="VLKE01000001">
    <property type="protein sequence ID" value="TWH65104.1"/>
    <property type="molecule type" value="Genomic_DNA"/>
</dbReference>
<dbReference type="Pfam" id="PF19467">
    <property type="entry name" value="DUF6004"/>
    <property type="match status" value="1"/>
</dbReference>
<protein>
    <submittedName>
        <fullName evidence="1">Uncharacterized protein</fullName>
    </submittedName>
</protein>